<evidence type="ECO:0000313" key="3">
    <source>
        <dbReference type="Proteomes" id="UP000199727"/>
    </source>
</evidence>
<reference evidence="2 3" key="1">
    <citation type="submission" date="2017-06" db="EMBL/GenBank/DDBJ databases">
        <title>Global population genomics of the pathogenic fungus Cryptococcus neoformans var. grubii.</title>
        <authorList>
            <person name="Cuomo C."/>
            <person name="Litvintseva A."/>
            <person name="Chen Y."/>
            <person name="Young S."/>
            <person name="Zeng Q."/>
            <person name="Chapman S."/>
            <person name="Gujja S."/>
            <person name="Saif S."/>
            <person name="Birren B."/>
        </authorList>
    </citation>
    <scope>NUCLEOTIDE SEQUENCE [LARGE SCALE GENOMIC DNA]</scope>
    <source>
        <strain evidence="2 3">Tu259-1</strain>
    </source>
</reference>
<dbReference type="PANTHER" id="PTHR33979:SF2">
    <property type="entry name" value="PEPTIDASE M50B-LIKE-DOMAIN-CONTAINING PROTEIN"/>
    <property type="match status" value="1"/>
</dbReference>
<feature type="transmembrane region" description="Helical" evidence="1">
    <location>
        <begin position="153"/>
        <end position="169"/>
    </location>
</feature>
<proteinExistence type="predicted"/>
<protein>
    <recommendedName>
        <fullName evidence="4">Peptidase M50B-like-domain-containing protein</fullName>
    </recommendedName>
</protein>
<dbReference type="Proteomes" id="UP000199727">
    <property type="component" value="Unassembled WGS sequence"/>
</dbReference>
<evidence type="ECO:0008006" key="4">
    <source>
        <dbReference type="Google" id="ProtNLM"/>
    </source>
</evidence>
<dbReference type="AlphaFoldDB" id="A0A854Q9Y9"/>
<name>A0A854Q9Y9_CRYNE</name>
<keyword evidence="1" id="KW-0472">Membrane</keyword>
<feature type="transmembrane region" description="Helical" evidence="1">
    <location>
        <begin position="125"/>
        <end position="146"/>
    </location>
</feature>
<gene>
    <name evidence="2" type="ORF">C361_06279</name>
</gene>
<organism evidence="2 3">
    <name type="scientific">Cryptococcus neoformans Tu259-1</name>
    <dbReference type="NCBI Taxonomy" id="1230072"/>
    <lineage>
        <taxon>Eukaryota</taxon>
        <taxon>Fungi</taxon>
        <taxon>Dikarya</taxon>
        <taxon>Basidiomycota</taxon>
        <taxon>Agaricomycotina</taxon>
        <taxon>Tremellomycetes</taxon>
        <taxon>Tremellales</taxon>
        <taxon>Cryptococcaceae</taxon>
        <taxon>Cryptococcus</taxon>
        <taxon>Cryptococcus neoformans species complex</taxon>
    </lineage>
</organism>
<feature type="transmembrane region" description="Helical" evidence="1">
    <location>
        <begin position="200"/>
        <end position="218"/>
    </location>
</feature>
<comment type="caution">
    <text evidence="2">The sequence shown here is derived from an EMBL/GenBank/DDBJ whole genome shotgun (WGS) entry which is preliminary data.</text>
</comment>
<evidence type="ECO:0000313" key="2">
    <source>
        <dbReference type="EMBL" id="OXG13088.1"/>
    </source>
</evidence>
<feature type="transmembrane region" description="Helical" evidence="1">
    <location>
        <begin position="32"/>
        <end position="57"/>
    </location>
</feature>
<keyword evidence="1" id="KW-0812">Transmembrane</keyword>
<keyword evidence="1" id="KW-1133">Transmembrane helix</keyword>
<dbReference type="InterPro" id="IPR049500">
    <property type="entry name" value="Peptidase_M50B-like"/>
</dbReference>
<feature type="transmembrane region" description="Helical" evidence="1">
    <location>
        <begin position="175"/>
        <end position="193"/>
    </location>
</feature>
<dbReference type="EMBL" id="AMKT01000083">
    <property type="protein sequence ID" value="OXG13088.1"/>
    <property type="molecule type" value="Genomic_DNA"/>
</dbReference>
<feature type="transmembrane region" description="Helical" evidence="1">
    <location>
        <begin position="258"/>
        <end position="280"/>
    </location>
</feature>
<dbReference type="OrthoDB" id="40823at2759"/>
<accession>A0A854Q9Y9</accession>
<dbReference type="Pfam" id="PF13398">
    <property type="entry name" value="Peptidase_M50B"/>
    <property type="match status" value="1"/>
</dbReference>
<dbReference type="PANTHER" id="PTHR33979">
    <property type="entry name" value="OS02G0221600 PROTEIN"/>
    <property type="match status" value="1"/>
</dbReference>
<evidence type="ECO:0000256" key="1">
    <source>
        <dbReference type="SAM" id="Phobius"/>
    </source>
</evidence>
<sequence>MAPTIHSYRAPSHYYPRRDIAEQLTPNDTQKVTLIVAACYIVAIAILVLVSFDFVFATSQSSPANNYRHVPILEKLIYPFKLLTVGLHEMSHALAGVLTCATVEKITLDPQEGGSTRMRGGIPAITLPAGYLGSSFIGACLVACGFDTNASKVACLVLAFIWILTLWWARSSWVAWATIALMVGLVLVCWLVAQSVALRFLILFIGVMSCFYAIWDIIDASSLHERRRNTDTLARKVNTSDASEYAHMIGCCGSRFWGAFWLIIACCFFAAGVLVGIAAFKDDWQTQADKASDFLGGTP</sequence>